<dbReference type="PANTHER" id="PTHR12126:SF11">
    <property type="entry name" value="NADH DEHYDROGENASE [UBIQUINONE] 1 ALPHA SUBCOMPLEX SUBUNIT 9, MITOCHONDRIAL"/>
    <property type="match status" value="1"/>
</dbReference>
<evidence type="ECO:0000313" key="2">
    <source>
        <dbReference type="EMBL" id="QIN30585.1"/>
    </source>
</evidence>
<dbReference type="GO" id="GO:0044877">
    <property type="term" value="F:protein-containing complex binding"/>
    <property type="evidence" value="ECO:0007669"/>
    <property type="project" value="TreeGrafter"/>
</dbReference>
<reference evidence="2 3" key="1">
    <citation type="submission" date="2019-02" db="EMBL/GenBank/DDBJ databases">
        <title>Complete Genome Sequence and Methylome Analysis of Brevibacterium luteolum NEB1784.</title>
        <authorList>
            <person name="Fomenkov A."/>
            <person name="Roberts R.J."/>
        </authorList>
    </citation>
    <scope>NUCLEOTIDE SEQUENCE [LARGE SCALE GENOMIC DNA]</scope>
    <source>
        <strain evidence="2 3">NEB1784</strain>
    </source>
</reference>
<dbReference type="AlphaFoldDB" id="A0A6G8L190"/>
<gene>
    <name evidence="2" type="ORF">EW640_12700</name>
</gene>
<accession>A0A6G8L190</accession>
<protein>
    <submittedName>
        <fullName evidence="2">NAD-dependent epimerase/dehydratase family protein</fullName>
    </submittedName>
</protein>
<name>A0A6G8L190_9MICO</name>
<organism evidence="2 3">
    <name type="scientific">Brevibacterium luteolum</name>
    <dbReference type="NCBI Taxonomy" id="199591"/>
    <lineage>
        <taxon>Bacteria</taxon>
        <taxon>Bacillati</taxon>
        <taxon>Actinomycetota</taxon>
        <taxon>Actinomycetes</taxon>
        <taxon>Micrococcales</taxon>
        <taxon>Brevibacteriaceae</taxon>
        <taxon>Brevibacterium</taxon>
    </lineage>
</organism>
<dbReference type="SUPFAM" id="SSF51735">
    <property type="entry name" value="NAD(P)-binding Rossmann-fold domains"/>
    <property type="match status" value="1"/>
</dbReference>
<dbReference type="InterPro" id="IPR051207">
    <property type="entry name" value="ComplexI_NDUFA9_subunit"/>
</dbReference>
<evidence type="ECO:0000259" key="1">
    <source>
        <dbReference type="Pfam" id="PF13460"/>
    </source>
</evidence>
<sequence>MRVLLIGATGYVASRTISVLLGAGHTVIAAARSPEKLRALWWADRVTAARLDVTDDASVSAAVAHSAADAIVYLVHGMGGSDFRTVDRQSAQRVRRAADAAGINRIVYLSGIIPAVGEERLSEHLISRLEVEQELSRASTTVITLRAAMIIGAGSTSLALVRQLATRLPVIVVPSWMRHLVEPIAITDVAAAIEAALRVDLPTGQFSIGGGTVMSYPELIDLLTELSGLVRPQLPGGPLPEPLVAKAAAVLTDLPGSTVEALIESLQGDMVSSGDSWRSELFAGAPAHQPLTPRAALARALAQPDLSLPAAERDPLAVMPGDRC</sequence>
<dbReference type="KEGG" id="blut:EW640_12700"/>
<feature type="domain" description="NAD(P)-binding" evidence="1">
    <location>
        <begin position="7"/>
        <end position="112"/>
    </location>
</feature>
<dbReference type="Pfam" id="PF13460">
    <property type="entry name" value="NAD_binding_10"/>
    <property type="match status" value="1"/>
</dbReference>
<dbReference type="InterPro" id="IPR036291">
    <property type="entry name" value="NAD(P)-bd_dom_sf"/>
</dbReference>
<dbReference type="Gene3D" id="3.40.50.720">
    <property type="entry name" value="NAD(P)-binding Rossmann-like Domain"/>
    <property type="match status" value="1"/>
</dbReference>
<proteinExistence type="predicted"/>
<dbReference type="InterPro" id="IPR016040">
    <property type="entry name" value="NAD(P)-bd_dom"/>
</dbReference>
<evidence type="ECO:0000313" key="3">
    <source>
        <dbReference type="Proteomes" id="UP000501518"/>
    </source>
</evidence>
<dbReference type="PANTHER" id="PTHR12126">
    <property type="entry name" value="NADH-UBIQUINONE OXIDOREDUCTASE 39 KDA SUBUNIT-RELATED"/>
    <property type="match status" value="1"/>
</dbReference>
<dbReference type="Proteomes" id="UP000501518">
    <property type="component" value="Chromosome"/>
</dbReference>
<dbReference type="EMBL" id="CP035810">
    <property type="protein sequence ID" value="QIN30585.1"/>
    <property type="molecule type" value="Genomic_DNA"/>
</dbReference>